<dbReference type="EMBL" id="CP025704">
    <property type="protein sequence ID" value="AUN97506.1"/>
    <property type="molecule type" value="Genomic_DNA"/>
</dbReference>
<accession>A0A2K9NPQ1</accession>
<evidence type="ECO:0000313" key="2">
    <source>
        <dbReference type="Proteomes" id="UP000235584"/>
    </source>
</evidence>
<dbReference type="OrthoDB" id="7593450at2"/>
<dbReference type="Proteomes" id="UP000235584">
    <property type="component" value="Chromosome"/>
</dbReference>
<dbReference type="InterPro" id="IPR011990">
    <property type="entry name" value="TPR-like_helical_dom_sf"/>
</dbReference>
<organism evidence="1 2">
    <name type="scientific">Bacteriovorax stolpii</name>
    <name type="common">Bdellovibrio stolpii</name>
    <dbReference type="NCBI Taxonomy" id="960"/>
    <lineage>
        <taxon>Bacteria</taxon>
        <taxon>Pseudomonadati</taxon>
        <taxon>Bdellovibrionota</taxon>
        <taxon>Bacteriovoracia</taxon>
        <taxon>Bacteriovoracales</taxon>
        <taxon>Bacteriovoracaceae</taxon>
        <taxon>Bacteriovorax</taxon>
    </lineage>
</organism>
<dbReference type="Pfam" id="PF06041">
    <property type="entry name" value="DUF924"/>
    <property type="match status" value="1"/>
</dbReference>
<gene>
    <name evidence="1" type="ORF">C0V70_05145</name>
</gene>
<evidence type="ECO:0000313" key="1">
    <source>
        <dbReference type="EMBL" id="AUN97506.1"/>
    </source>
</evidence>
<dbReference type="AlphaFoldDB" id="A0A2K9NPQ1"/>
<sequence length="194" mass="22829">MIMNYQEIIDFWFREIKPENWFKKSDSLDLLITERYIALHASVVAGERSSWRNEALGRLAEIIVIDQFSRNIYRDDPKSFIYDPMALALAQEAIKNDINKDFSPVLKQFLYMPFMHSESKLIHQTAMMLFAEPGLEANFDYELKHKEVIDRFGRYPERNKALGRVNTPEEEAYLMENAPFYASATIKEEIHISH</sequence>
<reference evidence="1 2" key="1">
    <citation type="submission" date="2018-01" db="EMBL/GenBank/DDBJ databases">
        <title>Complete genome sequence of Bacteriovorax stolpii DSM12778.</title>
        <authorList>
            <person name="Tang B."/>
            <person name="Chang J."/>
        </authorList>
    </citation>
    <scope>NUCLEOTIDE SEQUENCE [LARGE SCALE GENOMIC DNA]</scope>
    <source>
        <strain evidence="1 2">DSM 12778</strain>
    </source>
</reference>
<name>A0A2K9NPQ1_BACTC</name>
<protein>
    <submittedName>
        <fullName evidence="1">DUF924 domain-containing protein</fullName>
    </submittedName>
</protein>
<proteinExistence type="predicted"/>
<dbReference type="KEGG" id="bsto:C0V70_05145"/>
<dbReference type="Gene3D" id="1.20.58.320">
    <property type="entry name" value="TPR-like"/>
    <property type="match status" value="1"/>
</dbReference>
<dbReference type="Gene3D" id="1.25.40.10">
    <property type="entry name" value="Tetratricopeptide repeat domain"/>
    <property type="match status" value="1"/>
</dbReference>
<dbReference type="InterPro" id="IPR010323">
    <property type="entry name" value="DUF924"/>
</dbReference>
<keyword evidence="2" id="KW-1185">Reference proteome</keyword>
<dbReference type="SUPFAM" id="SSF48452">
    <property type="entry name" value="TPR-like"/>
    <property type="match status" value="1"/>
</dbReference>